<dbReference type="PROSITE" id="PS51257">
    <property type="entry name" value="PROKAR_LIPOPROTEIN"/>
    <property type="match status" value="1"/>
</dbReference>
<evidence type="ECO:0000313" key="1">
    <source>
        <dbReference type="EMBL" id="TYZ13551.1"/>
    </source>
</evidence>
<dbReference type="AlphaFoldDB" id="A0A5D6VC21"/>
<proteinExistence type="predicted"/>
<dbReference type="RefSeq" id="WP_149069667.1">
    <property type="nucleotide sequence ID" value="NZ_VTHL01000002.1"/>
</dbReference>
<protein>
    <submittedName>
        <fullName evidence="1">DUF4249 domain-containing protein</fullName>
    </submittedName>
</protein>
<dbReference type="Pfam" id="PF14054">
    <property type="entry name" value="DUF4249"/>
    <property type="match status" value="1"/>
</dbReference>
<dbReference type="Proteomes" id="UP000322791">
    <property type="component" value="Unassembled WGS sequence"/>
</dbReference>
<dbReference type="EMBL" id="VTHL01000002">
    <property type="protein sequence ID" value="TYZ13551.1"/>
    <property type="molecule type" value="Genomic_DNA"/>
</dbReference>
<keyword evidence="2" id="KW-1185">Reference proteome</keyword>
<organism evidence="1 2">
    <name type="scientific">Hymenobacter lutimineralis</name>
    <dbReference type="NCBI Taxonomy" id="2606448"/>
    <lineage>
        <taxon>Bacteria</taxon>
        <taxon>Pseudomonadati</taxon>
        <taxon>Bacteroidota</taxon>
        <taxon>Cytophagia</taxon>
        <taxon>Cytophagales</taxon>
        <taxon>Hymenobacteraceae</taxon>
        <taxon>Hymenobacter</taxon>
    </lineage>
</organism>
<dbReference type="InterPro" id="IPR025345">
    <property type="entry name" value="DUF4249"/>
</dbReference>
<reference evidence="1 2" key="1">
    <citation type="submission" date="2019-08" db="EMBL/GenBank/DDBJ databases">
        <authorList>
            <person name="Seo M.-J."/>
        </authorList>
    </citation>
    <scope>NUCLEOTIDE SEQUENCE [LARGE SCALE GENOMIC DNA]</scope>
    <source>
        <strain evidence="1 2">KIGAM108</strain>
    </source>
</reference>
<sequence length="380" mass="42283">MMGFNSRVWKLLAGVLLLVLGGCVDKFEPDVLNSPQSYLVVDGFINLNGPTTIRLSRTKNKADAPVPVEADATVTIQDEAGAAYPLPEQEAGTYQSAAMSLNPALRYRLRIRTAAGKEYASDLVAARQTPPIDKVTWALTNRGLQVYVSTHDDANATRYYRWRYDETWLFHSAYPSGVEYVDGVMQNRQENIYYCWGNESSTAIQLGSTSRLSQDVVKDFPLRLLESTSVKLGIKYSILVKQYALTAEEFAYWEKLKKNTESLGGLFDPQPTQLTGNVHNQADAAEPVIGYVGAATYTEKRLFIDRTELESIVRFQTGYESCGKPDTVKLADVAFYFSNPNLLPLEGLYAGRTLIGYTSSPGVCVDCRLRGTNVKPDFWP</sequence>
<name>A0A5D6VC21_9BACT</name>
<evidence type="ECO:0000313" key="2">
    <source>
        <dbReference type="Proteomes" id="UP000322791"/>
    </source>
</evidence>
<accession>A0A5D6VC21</accession>
<gene>
    <name evidence="1" type="ORF">FY528_03840</name>
</gene>
<comment type="caution">
    <text evidence="1">The sequence shown here is derived from an EMBL/GenBank/DDBJ whole genome shotgun (WGS) entry which is preliminary data.</text>
</comment>